<dbReference type="EMBL" id="CP001682">
    <property type="protein sequence ID" value="ACU94281.1"/>
    <property type="molecule type" value="Genomic_DNA"/>
</dbReference>
<dbReference type="Pfam" id="PF00440">
    <property type="entry name" value="TetR_N"/>
    <property type="match status" value="1"/>
</dbReference>
<organism evidence="4 5">
    <name type="scientific">Cryptobacterium curtum (strain ATCC 700683 / DSM 15641 / CCUG 43107 / 12-3)</name>
    <dbReference type="NCBI Taxonomy" id="469378"/>
    <lineage>
        <taxon>Bacteria</taxon>
        <taxon>Bacillati</taxon>
        <taxon>Actinomycetota</taxon>
        <taxon>Coriobacteriia</taxon>
        <taxon>Eggerthellales</taxon>
        <taxon>Eggerthellaceae</taxon>
        <taxon>Cryptobacterium</taxon>
    </lineage>
</organism>
<dbReference type="Gene3D" id="1.10.357.10">
    <property type="entry name" value="Tetracycline Repressor, domain 2"/>
    <property type="match status" value="1"/>
</dbReference>
<dbReference type="eggNOG" id="COG1309">
    <property type="taxonomic scope" value="Bacteria"/>
</dbReference>
<gene>
    <name evidence="4" type="ordered locus">Ccur_05630</name>
</gene>
<feature type="DNA-binding region" description="H-T-H motif" evidence="2">
    <location>
        <begin position="27"/>
        <end position="46"/>
    </location>
</feature>
<dbReference type="Proteomes" id="UP000000954">
    <property type="component" value="Chromosome"/>
</dbReference>
<accession>C7MMZ1</accession>
<dbReference type="HOGENOM" id="CLU_2435872_0_0_11"/>
<evidence type="ECO:0000256" key="2">
    <source>
        <dbReference type="PROSITE-ProRule" id="PRU00335"/>
    </source>
</evidence>
<proteinExistence type="predicted"/>
<evidence type="ECO:0000313" key="5">
    <source>
        <dbReference type="Proteomes" id="UP000000954"/>
    </source>
</evidence>
<feature type="domain" description="HTH tetR-type" evidence="3">
    <location>
        <begin position="4"/>
        <end position="64"/>
    </location>
</feature>
<dbReference type="GO" id="GO:0003677">
    <property type="term" value="F:DNA binding"/>
    <property type="evidence" value="ECO:0007669"/>
    <property type="project" value="UniProtKB-UniRule"/>
</dbReference>
<dbReference type="PRINTS" id="PR00455">
    <property type="entry name" value="HTHTETR"/>
</dbReference>
<dbReference type="KEGG" id="ccu:Ccur_05630"/>
<evidence type="ECO:0000256" key="1">
    <source>
        <dbReference type="ARBA" id="ARBA00023125"/>
    </source>
</evidence>
<dbReference type="RefSeq" id="WP_012802969.1">
    <property type="nucleotide sequence ID" value="NC_013170.1"/>
</dbReference>
<dbReference type="InterPro" id="IPR001647">
    <property type="entry name" value="HTH_TetR"/>
</dbReference>
<dbReference type="InterPro" id="IPR009057">
    <property type="entry name" value="Homeodomain-like_sf"/>
</dbReference>
<protein>
    <submittedName>
        <fullName evidence="4">Transcriptional regulator</fullName>
    </submittedName>
</protein>
<evidence type="ECO:0000259" key="3">
    <source>
        <dbReference type="PROSITE" id="PS50977"/>
    </source>
</evidence>
<dbReference type="AlphaFoldDB" id="C7MMZ1"/>
<dbReference type="SUPFAM" id="SSF46689">
    <property type="entry name" value="Homeodomain-like"/>
    <property type="match status" value="1"/>
</dbReference>
<dbReference type="PROSITE" id="PS50977">
    <property type="entry name" value="HTH_TETR_2"/>
    <property type="match status" value="1"/>
</dbReference>
<keyword evidence="1 2" id="KW-0238">DNA-binding</keyword>
<dbReference type="OrthoDB" id="7505659at2"/>
<dbReference type="STRING" id="469378.Ccur_05630"/>
<sequence length="90" mass="9832">MAGAAPSFYPLTCGLKLISEHGYDTTTAQDIVQAVGVSTMTFFRHFLSKEDVVLGMSPDSNAIIAAAEALKSSSKDLYPVKLPMLFYRWL</sequence>
<keyword evidence="5" id="KW-1185">Reference proteome</keyword>
<evidence type="ECO:0000313" key="4">
    <source>
        <dbReference type="EMBL" id="ACU94281.1"/>
    </source>
</evidence>
<name>C7MMZ1_CRYCD</name>
<reference evidence="4 5" key="1">
    <citation type="journal article" date="2009" name="Stand. Genomic Sci.">
        <title>Complete genome sequence of Cryptobacterium curtum type strain (12-3).</title>
        <authorList>
            <person name="Mavrommatis K."/>
            <person name="Pukall R."/>
            <person name="Rohde C."/>
            <person name="Chen F."/>
            <person name="Sims D."/>
            <person name="Brettin T."/>
            <person name="Kuske C."/>
            <person name="Detter J.C."/>
            <person name="Han C."/>
            <person name="Lapidus A."/>
            <person name="Copeland A."/>
            <person name="Glavina Del Rio T."/>
            <person name="Nolan M."/>
            <person name="Lucas S."/>
            <person name="Tice H."/>
            <person name="Cheng J.F."/>
            <person name="Bruce D."/>
            <person name="Goodwin L."/>
            <person name="Pitluck S."/>
            <person name="Ovchinnikova G."/>
            <person name="Pati A."/>
            <person name="Ivanova N."/>
            <person name="Chen A."/>
            <person name="Palaniappan K."/>
            <person name="Chain P."/>
            <person name="D'haeseleer P."/>
            <person name="Goker M."/>
            <person name="Bristow J."/>
            <person name="Eisen J.A."/>
            <person name="Markowitz V."/>
            <person name="Hugenholtz P."/>
            <person name="Rohde M."/>
            <person name="Klenk H.P."/>
            <person name="Kyrpides N.C."/>
        </authorList>
    </citation>
    <scope>NUCLEOTIDE SEQUENCE [LARGE SCALE GENOMIC DNA]</scope>
    <source>
        <strain evidence="5">ATCC 700683 / DSM 15641 / 12-3</strain>
    </source>
</reference>